<comment type="caution">
    <text evidence="12">The sequence shown here is derived from an EMBL/GenBank/DDBJ whole genome shotgun (WGS) entry which is preliminary data.</text>
</comment>
<keyword evidence="4" id="KW-0378">Hydrolase</keyword>
<dbReference type="EC" id="3.6.1.52" evidence="2"/>
<dbReference type="AlphaFoldDB" id="A0AAE8SW82"/>
<dbReference type="InterPro" id="IPR016130">
    <property type="entry name" value="Tyr_Pase_AS"/>
</dbReference>
<feature type="domain" description="Tyrosine-protein phosphatase" evidence="10">
    <location>
        <begin position="71"/>
        <end position="216"/>
    </location>
</feature>
<evidence type="ECO:0000256" key="5">
    <source>
        <dbReference type="ARBA" id="ARBA00044949"/>
    </source>
</evidence>
<keyword evidence="9" id="KW-0472">Membrane</keyword>
<protein>
    <recommendedName>
        <fullName evidence="2">diphosphoinositol-polyphosphate diphosphatase</fullName>
        <ecNumber evidence="2">3.6.1.52</ecNumber>
    </recommendedName>
</protein>
<sequence>MDMDNTTELQPTPQKMDGLSLRARGGSKMEEDESRNGQDSKKSTKGSKSTQGEESRTMTPVASEPPSRLANFGVVTTGIYRSAWPTAEGYKFLQSLKVKTIVTLVVKDEPDTEYEAFIDENGIKQYVFDIEGTKKQSIPASTMRDVLQLVLDKSNHPVLIHCNRGRHRTGSVVGVIRKLYGWDLSTVLAEYHSFASPKPREADISYLTDVEPRELLAQPYPVATFHRNGAFPRFFAITFFAGLVWLVSFYKITYVVPDTQADI</sequence>
<feature type="compositionally biased region" description="Polar residues" evidence="8">
    <location>
        <begin position="1"/>
        <end position="13"/>
    </location>
</feature>
<dbReference type="FunFam" id="3.90.190.10:FF:000035">
    <property type="entry name" value="Tyrosine phosphatase, putative"/>
    <property type="match status" value="1"/>
</dbReference>
<accession>A0AAE8SW82</accession>
<reference evidence="12" key="1">
    <citation type="submission" date="2018-03" db="EMBL/GenBank/DDBJ databases">
        <authorList>
            <person name="Guldener U."/>
        </authorList>
    </citation>
    <scope>NUCLEOTIDE SEQUENCE</scope>
</reference>
<dbReference type="SUPFAM" id="SSF52799">
    <property type="entry name" value="(Phosphotyrosine protein) phosphatases II"/>
    <property type="match status" value="1"/>
</dbReference>
<feature type="transmembrane region" description="Helical" evidence="9">
    <location>
        <begin position="234"/>
        <end position="256"/>
    </location>
</feature>
<dbReference type="InterPro" id="IPR029021">
    <property type="entry name" value="Prot-tyrosine_phosphatase-like"/>
</dbReference>
<dbReference type="EMBL" id="ONZQ02000008">
    <property type="protein sequence ID" value="SPO03329.1"/>
    <property type="molecule type" value="Genomic_DNA"/>
</dbReference>
<comment type="subcellular location">
    <subcellularLocation>
        <location evidence="1">Cytoplasm</location>
    </subcellularLocation>
</comment>
<feature type="region of interest" description="Disordered" evidence="8">
    <location>
        <begin position="1"/>
        <end position="68"/>
    </location>
</feature>
<dbReference type="Proteomes" id="UP001187682">
    <property type="component" value="Unassembled WGS sequence"/>
</dbReference>
<dbReference type="PANTHER" id="PTHR31126">
    <property type="entry name" value="TYROSINE-PROTEIN PHOSPHATASE"/>
    <property type="match status" value="1"/>
</dbReference>
<comment type="catalytic activity">
    <reaction evidence="6">
        <text>5-diphospho-1D-myo-inositol 1,2,3,4,6-pentakisphosphate + H2O = 1D-myo-inositol hexakisphosphate + phosphate + H(+)</text>
        <dbReference type="Rhea" id="RHEA:22384"/>
        <dbReference type="ChEBI" id="CHEBI:15377"/>
        <dbReference type="ChEBI" id="CHEBI:15378"/>
        <dbReference type="ChEBI" id="CHEBI:43474"/>
        <dbReference type="ChEBI" id="CHEBI:58130"/>
        <dbReference type="ChEBI" id="CHEBI:58628"/>
        <dbReference type="EC" id="3.6.1.52"/>
    </reaction>
    <physiologicalReaction direction="left-to-right" evidence="6">
        <dbReference type="Rhea" id="RHEA:22385"/>
    </physiologicalReaction>
</comment>
<evidence type="ECO:0000256" key="4">
    <source>
        <dbReference type="ARBA" id="ARBA00022801"/>
    </source>
</evidence>
<dbReference type="PROSITE" id="PS50056">
    <property type="entry name" value="TYR_PHOSPHATASE_2"/>
    <property type="match status" value="1"/>
</dbReference>
<evidence type="ECO:0000256" key="7">
    <source>
        <dbReference type="ARBA" id="ARBA00047927"/>
    </source>
</evidence>
<organism evidence="12 13">
    <name type="scientific">Cephalotrichum gorgonifer</name>
    <dbReference type="NCBI Taxonomy" id="2041049"/>
    <lineage>
        <taxon>Eukaryota</taxon>
        <taxon>Fungi</taxon>
        <taxon>Dikarya</taxon>
        <taxon>Ascomycota</taxon>
        <taxon>Pezizomycotina</taxon>
        <taxon>Sordariomycetes</taxon>
        <taxon>Hypocreomycetidae</taxon>
        <taxon>Microascales</taxon>
        <taxon>Microascaceae</taxon>
        <taxon>Cephalotrichum</taxon>
    </lineage>
</organism>
<dbReference type="InterPro" id="IPR004861">
    <property type="entry name" value="Siw14-like"/>
</dbReference>
<keyword evidence="9" id="KW-1133">Transmembrane helix</keyword>
<evidence type="ECO:0000256" key="3">
    <source>
        <dbReference type="ARBA" id="ARBA00022490"/>
    </source>
</evidence>
<dbReference type="GO" id="GO:0016791">
    <property type="term" value="F:phosphatase activity"/>
    <property type="evidence" value="ECO:0007669"/>
    <property type="project" value="TreeGrafter"/>
</dbReference>
<gene>
    <name evidence="12" type="ORF">DNG_06011</name>
</gene>
<dbReference type="GO" id="GO:0052840">
    <property type="term" value="F:inositol diphosphate tetrakisphosphate diphosphatase activity"/>
    <property type="evidence" value="ECO:0007669"/>
    <property type="project" value="TreeGrafter"/>
</dbReference>
<evidence type="ECO:0000256" key="6">
    <source>
        <dbReference type="ARBA" id="ARBA00047342"/>
    </source>
</evidence>
<feature type="domain" description="Tyrosine specific protein phosphatases" evidence="11">
    <location>
        <begin position="144"/>
        <end position="175"/>
    </location>
</feature>
<evidence type="ECO:0000256" key="8">
    <source>
        <dbReference type="SAM" id="MobiDB-lite"/>
    </source>
</evidence>
<dbReference type="PANTHER" id="PTHR31126:SF48">
    <property type="entry name" value="INOSITOL PHOSPHATASE SIW14"/>
    <property type="match status" value="1"/>
</dbReference>
<keyword evidence="3" id="KW-0963">Cytoplasm</keyword>
<dbReference type="PROSITE" id="PS00383">
    <property type="entry name" value="TYR_PHOSPHATASE_1"/>
    <property type="match status" value="1"/>
</dbReference>
<dbReference type="InterPro" id="IPR020422">
    <property type="entry name" value="TYR_PHOSPHATASE_DUAL_dom"/>
</dbReference>
<evidence type="ECO:0000259" key="11">
    <source>
        <dbReference type="PROSITE" id="PS50056"/>
    </source>
</evidence>
<keyword evidence="13" id="KW-1185">Reference proteome</keyword>
<evidence type="ECO:0000256" key="1">
    <source>
        <dbReference type="ARBA" id="ARBA00004496"/>
    </source>
</evidence>
<dbReference type="GO" id="GO:0005737">
    <property type="term" value="C:cytoplasm"/>
    <property type="evidence" value="ECO:0007669"/>
    <property type="project" value="UniProtKB-SubCell"/>
</dbReference>
<dbReference type="Gene3D" id="3.90.190.10">
    <property type="entry name" value="Protein tyrosine phosphatase superfamily"/>
    <property type="match status" value="1"/>
</dbReference>
<name>A0AAE8SW82_9PEZI</name>
<dbReference type="InterPro" id="IPR000387">
    <property type="entry name" value="Tyr_Pase_dom"/>
</dbReference>
<dbReference type="Pfam" id="PF03162">
    <property type="entry name" value="Y_phosphatase2"/>
    <property type="match status" value="1"/>
</dbReference>
<comment type="similarity">
    <text evidence="5">Belongs to the protein-tyrosine phosphatase family. Atypical dual-specificity phosphatase Siw14-like subfamily.</text>
</comment>
<evidence type="ECO:0000259" key="10">
    <source>
        <dbReference type="PROSITE" id="PS50054"/>
    </source>
</evidence>
<comment type="catalytic activity">
    <reaction evidence="7">
        <text>1,5-bis(diphospho)-1D-myo-inositol 2,3,4,6-tetrakisphosphate + H2O = 1-diphospho-1D-myo-inositol 2,3,4,5,6-pentakisphosphate + phosphate + 2 H(+)</text>
        <dbReference type="Rhea" id="RHEA:79699"/>
        <dbReference type="ChEBI" id="CHEBI:15377"/>
        <dbReference type="ChEBI" id="CHEBI:15378"/>
        <dbReference type="ChEBI" id="CHEBI:43474"/>
        <dbReference type="ChEBI" id="CHEBI:74946"/>
        <dbReference type="ChEBI" id="CHEBI:77983"/>
        <dbReference type="EC" id="3.6.1.52"/>
    </reaction>
    <physiologicalReaction direction="left-to-right" evidence="7">
        <dbReference type="Rhea" id="RHEA:79700"/>
    </physiologicalReaction>
</comment>
<keyword evidence="9" id="KW-0812">Transmembrane</keyword>
<evidence type="ECO:0000313" key="13">
    <source>
        <dbReference type="Proteomes" id="UP001187682"/>
    </source>
</evidence>
<evidence type="ECO:0000256" key="9">
    <source>
        <dbReference type="SAM" id="Phobius"/>
    </source>
</evidence>
<dbReference type="PROSITE" id="PS50054">
    <property type="entry name" value="TYR_PHOSPHATASE_DUAL"/>
    <property type="match status" value="1"/>
</dbReference>
<proteinExistence type="inferred from homology"/>
<evidence type="ECO:0000256" key="2">
    <source>
        <dbReference type="ARBA" id="ARBA00012527"/>
    </source>
</evidence>
<evidence type="ECO:0000313" key="12">
    <source>
        <dbReference type="EMBL" id="SPO03329.1"/>
    </source>
</evidence>